<accession>A0ABX2LET0</accession>
<proteinExistence type="predicted"/>
<dbReference type="Pfam" id="PF13091">
    <property type="entry name" value="PLDc_2"/>
    <property type="match status" value="1"/>
</dbReference>
<dbReference type="SUPFAM" id="SSF56024">
    <property type="entry name" value="Phospholipase D/nuclease"/>
    <property type="match status" value="1"/>
</dbReference>
<dbReference type="InterPro" id="IPR025202">
    <property type="entry name" value="PLD-like_dom"/>
</dbReference>
<dbReference type="CDD" id="cd00138">
    <property type="entry name" value="PLDc_SF"/>
    <property type="match status" value="1"/>
</dbReference>
<protein>
    <recommendedName>
        <fullName evidence="1">Phospholipase D-like domain-containing protein</fullName>
    </recommendedName>
</protein>
<comment type="caution">
    <text evidence="2">The sequence shown here is derived from an EMBL/GenBank/DDBJ whole genome shotgun (WGS) entry which is preliminary data.</text>
</comment>
<evidence type="ECO:0000313" key="2">
    <source>
        <dbReference type="EMBL" id="NUC74772.1"/>
    </source>
</evidence>
<gene>
    <name evidence="2" type="ORF">HTZ84_21145</name>
</gene>
<reference evidence="2 3" key="1">
    <citation type="submission" date="2020-06" db="EMBL/GenBank/DDBJ databases">
        <title>Haloterrigena sp. nov., an extremely halophilic archaeon isolated from a saline sediment.</title>
        <authorList>
            <person name="Liu B.-B."/>
        </authorList>
    </citation>
    <scope>NUCLEOTIDE SEQUENCE [LARGE SCALE GENOMIC DNA]</scope>
    <source>
        <strain evidence="2 3">SYSU A558-1</strain>
    </source>
</reference>
<feature type="domain" description="Phospholipase D-like" evidence="1">
    <location>
        <begin position="63"/>
        <end position="134"/>
    </location>
</feature>
<dbReference type="EMBL" id="JABUQZ010000001">
    <property type="protein sequence ID" value="NUC74772.1"/>
    <property type="molecule type" value="Genomic_DNA"/>
</dbReference>
<sequence>MARTFSIHSDLIASFLGTAFLNAERIAIVSPWVSDITVRFPETDQLSARQLQLSEAVRFFDTDVWFIVDPAQADHNQLRPAALLPRVSDVARIKEVENLHAKAIVTDQVLYQGSANITYRGLNINVELCDIRENECGSISAFLEDRLQIDL</sequence>
<organism evidence="2 3">
    <name type="scientific">Haloterrigena gelatinilytica</name>
    <dbReference type="NCBI Taxonomy" id="2741724"/>
    <lineage>
        <taxon>Archaea</taxon>
        <taxon>Methanobacteriati</taxon>
        <taxon>Methanobacteriota</taxon>
        <taxon>Stenosarchaea group</taxon>
        <taxon>Halobacteria</taxon>
        <taxon>Halobacteriales</taxon>
        <taxon>Natrialbaceae</taxon>
        <taxon>Haloterrigena</taxon>
    </lineage>
</organism>
<dbReference type="Gene3D" id="3.30.870.10">
    <property type="entry name" value="Endonuclease Chain A"/>
    <property type="match status" value="1"/>
</dbReference>
<dbReference type="Proteomes" id="UP001016761">
    <property type="component" value="Unassembled WGS sequence"/>
</dbReference>
<keyword evidence="3" id="KW-1185">Reference proteome</keyword>
<evidence type="ECO:0000259" key="1">
    <source>
        <dbReference type="Pfam" id="PF13091"/>
    </source>
</evidence>
<evidence type="ECO:0000313" key="3">
    <source>
        <dbReference type="Proteomes" id="UP001016761"/>
    </source>
</evidence>
<dbReference type="RefSeq" id="WP_174682482.1">
    <property type="nucleotide sequence ID" value="NZ_JABUQZ010000001.1"/>
</dbReference>
<name>A0ABX2LET0_9EURY</name>